<proteinExistence type="predicted"/>
<dbReference type="EMBL" id="JAJJHW010002585">
    <property type="protein sequence ID" value="KAH8370851.1"/>
    <property type="molecule type" value="Genomic_DNA"/>
</dbReference>
<evidence type="ECO:0000313" key="2">
    <source>
        <dbReference type="EMBL" id="KAH8370851.1"/>
    </source>
</evidence>
<dbReference type="Proteomes" id="UP001200034">
    <property type="component" value="Unassembled WGS sequence"/>
</dbReference>
<dbReference type="InterPro" id="IPR032675">
    <property type="entry name" value="LRR_dom_sf"/>
</dbReference>
<dbReference type="SUPFAM" id="SSF52047">
    <property type="entry name" value="RNI-like"/>
    <property type="match status" value="1"/>
</dbReference>
<organism evidence="2 3">
    <name type="scientific">Drosophila rubida</name>
    <dbReference type="NCBI Taxonomy" id="30044"/>
    <lineage>
        <taxon>Eukaryota</taxon>
        <taxon>Metazoa</taxon>
        <taxon>Ecdysozoa</taxon>
        <taxon>Arthropoda</taxon>
        <taxon>Hexapoda</taxon>
        <taxon>Insecta</taxon>
        <taxon>Pterygota</taxon>
        <taxon>Neoptera</taxon>
        <taxon>Endopterygota</taxon>
        <taxon>Diptera</taxon>
        <taxon>Brachycera</taxon>
        <taxon>Muscomorpha</taxon>
        <taxon>Ephydroidea</taxon>
        <taxon>Drosophilidae</taxon>
        <taxon>Drosophila</taxon>
    </lineage>
</organism>
<keyword evidence="3" id="KW-1185">Reference proteome</keyword>
<comment type="caution">
    <text evidence="2">The sequence shown here is derived from an EMBL/GenBank/DDBJ whole genome shotgun (WGS) entry which is preliminary data.</text>
</comment>
<dbReference type="InterPro" id="IPR001810">
    <property type="entry name" value="F-box_dom"/>
</dbReference>
<gene>
    <name evidence="2" type="ORF">KR093_005217</name>
</gene>
<dbReference type="InterPro" id="IPR036047">
    <property type="entry name" value="F-box-like_dom_sf"/>
</dbReference>
<reference evidence="2" key="1">
    <citation type="journal article" date="2021" name="Mol. Ecol. Resour.">
        <title>Phylogenomic analyses of the genus Drosophila reveals genomic signals of climate adaptation.</title>
        <authorList>
            <person name="Li F."/>
            <person name="Rane R.V."/>
            <person name="Luria V."/>
            <person name="Xiong Z."/>
            <person name="Chen J."/>
            <person name="Li Z."/>
            <person name="Catullo R.A."/>
            <person name="Griffin P.C."/>
            <person name="Schiffer M."/>
            <person name="Pearce S."/>
            <person name="Lee S.F."/>
            <person name="McElroy K."/>
            <person name="Stocker A."/>
            <person name="Shirriffs J."/>
            <person name="Cockerell F."/>
            <person name="Coppin C."/>
            <person name="Sgro C.M."/>
            <person name="Karger A."/>
            <person name="Cain J.W."/>
            <person name="Weber J.A."/>
            <person name="Santpere G."/>
            <person name="Kirschner M.W."/>
            <person name="Hoffmann A.A."/>
            <person name="Oakeshott J.G."/>
            <person name="Zhang G."/>
        </authorList>
    </citation>
    <scope>NUCLEOTIDE SEQUENCE</scope>
    <source>
        <strain evidence="2">BGI-SZ-2011g</strain>
    </source>
</reference>
<accession>A0AAD4PL64</accession>
<protein>
    <recommendedName>
        <fullName evidence="1">F-box domain-containing protein</fullName>
    </recommendedName>
</protein>
<evidence type="ECO:0000259" key="1">
    <source>
        <dbReference type="SMART" id="SM00256"/>
    </source>
</evidence>
<feature type="domain" description="F-box" evidence="1">
    <location>
        <begin position="9"/>
        <end position="50"/>
    </location>
</feature>
<dbReference type="Gene3D" id="1.20.1280.50">
    <property type="match status" value="1"/>
</dbReference>
<dbReference type="SMART" id="SM00256">
    <property type="entry name" value="FBOX"/>
    <property type="match status" value="1"/>
</dbReference>
<dbReference type="AlphaFoldDB" id="A0AAD4PL64"/>
<dbReference type="SUPFAM" id="SSF81383">
    <property type="entry name" value="F-box domain"/>
    <property type="match status" value="1"/>
</dbReference>
<name>A0AAD4PL64_9MUSC</name>
<feature type="non-terminal residue" evidence="2">
    <location>
        <position position="374"/>
    </location>
</feature>
<evidence type="ECO:0000313" key="3">
    <source>
        <dbReference type="Proteomes" id="UP001200034"/>
    </source>
</evidence>
<dbReference type="Gene3D" id="3.80.10.10">
    <property type="entry name" value="Ribonuclease Inhibitor"/>
    <property type="match status" value="2"/>
</dbReference>
<feature type="non-terminal residue" evidence="2">
    <location>
        <position position="1"/>
    </location>
</feature>
<sequence length="374" mass="42331">ISDINILELNNDCLGHILSYLPSVDSNNFSQVCRQFRNVFIDHYGKRNRELTIAASTTRCELIELSICCESVESLTIDLDYFDISRTYRSHGCETPVNCFNTLCYALQGMVNLRRLQIIQLLYIVTPVDKPCELLFAALKNLLNLKVLEIRTKNDWSFDNLWVPKHLEELQLYVPKIFSSVLVKCCKSNPNLSVLHLGYDCVAGNLKDIVPHCGNLETLKFGMMAEAAAYKPLARLPKLKRLLHYGIRRKGSFEPVLAGLALRSQLQHLEIDGGSLSPEEIQQIVRLNGLRQLKCFCLTAECVEMLAQLKQLQQLSLWMSSRPDISNALLKVLGECKQLQLLRVATGVLTLEFITDVAKLLATRHSEATQQPLQ</sequence>
<dbReference type="Pfam" id="PF00646">
    <property type="entry name" value="F-box"/>
    <property type="match status" value="1"/>
</dbReference>